<proteinExistence type="predicted"/>
<name>A0AC35UDG6_9BILA</name>
<sequence length="133" mass="15342">MLVRNLLKLSNSLKQTSNLSTTSQLRISDPDEPITLKTNPYAKEKKECLLCTHKIDLDYKNSRLLQQFVSSFSGRVYDRHVTGLCDHQHKKLVETIAISRRAGYMPIFVKDPKFLKDPKLFDPLKPLKPHSYA</sequence>
<reference evidence="2" key="1">
    <citation type="submission" date="2016-11" db="UniProtKB">
        <authorList>
            <consortium name="WormBaseParasite"/>
        </authorList>
    </citation>
    <scope>IDENTIFICATION</scope>
    <source>
        <strain evidence="2">KR3021</strain>
    </source>
</reference>
<protein>
    <submittedName>
        <fullName evidence="2">28S ribosomal protein S18c, mitochondrial</fullName>
    </submittedName>
</protein>
<accession>A0AC35UDG6</accession>
<dbReference type="Proteomes" id="UP000095286">
    <property type="component" value="Unplaced"/>
</dbReference>
<evidence type="ECO:0000313" key="2">
    <source>
        <dbReference type="WBParaSite" id="RSKR_0001053000.1"/>
    </source>
</evidence>
<organism evidence="1 2">
    <name type="scientific">Rhabditophanes sp. KR3021</name>
    <dbReference type="NCBI Taxonomy" id="114890"/>
    <lineage>
        <taxon>Eukaryota</taxon>
        <taxon>Metazoa</taxon>
        <taxon>Ecdysozoa</taxon>
        <taxon>Nematoda</taxon>
        <taxon>Chromadorea</taxon>
        <taxon>Rhabditida</taxon>
        <taxon>Tylenchina</taxon>
        <taxon>Panagrolaimomorpha</taxon>
        <taxon>Strongyloidoidea</taxon>
        <taxon>Alloionematidae</taxon>
        <taxon>Rhabditophanes</taxon>
    </lineage>
</organism>
<dbReference type="WBParaSite" id="RSKR_0001053000.1">
    <property type="protein sequence ID" value="RSKR_0001053000.1"/>
    <property type="gene ID" value="RSKR_0001053000"/>
</dbReference>
<evidence type="ECO:0000313" key="1">
    <source>
        <dbReference type="Proteomes" id="UP000095286"/>
    </source>
</evidence>